<evidence type="ECO:0000256" key="2">
    <source>
        <dbReference type="ARBA" id="ARBA00023027"/>
    </source>
</evidence>
<comment type="caution">
    <text evidence="6">The sequence shown here is derived from an EMBL/GenBank/DDBJ whole genome shotgun (WGS) entry which is preliminary data.</text>
</comment>
<dbReference type="PANTHER" id="PTHR10996:SF178">
    <property type="entry name" value="2-HYDROXYACID DEHYDROGENASE YGL185C-RELATED"/>
    <property type="match status" value="1"/>
</dbReference>
<dbReference type="Gene3D" id="3.40.50.720">
    <property type="entry name" value="NAD(P)-binding Rossmann-like Domain"/>
    <property type="match status" value="2"/>
</dbReference>
<evidence type="ECO:0000313" key="6">
    <source>
        <dbReference type="EMBL" id="MET3690973.1"/>
    </source>
</evidence>
<dbReference type="Pfam" id="PF00389">
    <property type="entry name" value="2-Hacid_dh"/>
    <property type="match status" value="1"/>
</dbReference>
<feature type="domain" description="D-isomer specific 2-hydroxyacid dehydrogenase NAD-binding" evidence="5">
    <location>
        <begin position="111"/>
        <end position="291"/>
    </location>
</feature>
<sequence length="330" mass="34445">MSAADPTLPLVVLTNPIHAEAMALLAPHARVVTAGDTSPDTLRALASEAAGLIVRAQLPDDILDHAPYLRGIVRHGVGLDFVPLEAATARGIPVANLPGSNTGAVAEYVFAALFHLRRRLGHLDGTLRGAGWLAAKTFASDLGEIGGTTIGILGTGEIGRRVARMARDGFGMRVLGHSRSARHRRQASDDGLFEAVDRETLFAESDAVVVACPLTPETRGLVDAGLIGRMRPDAVLINVARGPIVQAEALAAALRAGAIGGAALDVFEVQPLPDDHPYRACPNLLLTPHVAGTSTDSLRAMGLGAAEAMIRILAGERPHNLVNLAALAHR</sequence>
<dbReference type="InterPro" id="IPR050223">
    <property type="entry name" value="D-isomer_2-hydroxyacid_DH"/>
</dbReference>
<feature type="domain" description="D-isomer specific 2-hydroxyacid dehydrogenase catalytic" evidence="4">
    <location>
        <begin position="11"/>
        <end position="323"/>
    </location>
</feature>
<dbReference type="PANTHER" id="PTHR10996">
    <property type="entry name" value="2-HYDROXYACID DEHYDROGENASE-RELATED"/>
    <property type="match status" value="1"/>
</dbReference>
<name>A0ABV2KZH3_9HYPH</name>
<evidence type="ECO:0000313" key="7">
    <source>
        <dbReference type="Proteomes" id="UP001549145"/>
    </source>
</evidence>
<keyword evidence="2" id="KW-0520">NAD</keyword>
<dbReference type="SUPFAM" id="SSF51735">
    <property type="entry name" value="NAD(P)-binding Rossmann-fold domains"/>
    <property type="match status" value="1"/>
</dbReference>
<evidence type="ECO:0000256" key="3">
    <source>
        <dbReference type="RuleBase" id="RU003719"/>
    </source>
</evidence>
<evidence type="ECO:0000259" key="4">
    <source>
        <dbReference type="Pfam" id="PF00389"/>
    </source>
</evidence>
<comment type="similarity">
    <text evidence="3">Belongs to the D-isomer specific 2-hydroxyacid dehydrogenase family.</text>
</comment>
<dbReference type="SUPFAM" id="SSF52283">
    <property type="entry name" value="Formate/glycerate dehydrogenase catalytic domain-like"/>
    <property type="match status" value="1"/>
</dbReference>
<dbReference type="RefSeq" id="WP_238275018.1">
    <property type="nucleotide sequence ID" value="NZ_BPQL01000004.1"/>
</dbReference>
<dbReference type="InterPro" id="IPR006140">
    <property type="entry name" value="D-isomer_DH_NAD-bd"/>
</dbReference>
<dbReference type="EMBL" id="JBEPMM010000001">
    <property type="protein sequence ID" value="MET3690973.1"/>
    <property type="molecule type" value="Genomic_DNA"/>
</dbReference>
<organism evidence="6 7">
    <name type="scientific">Methylobacterium goesingense</name>
    <dbReference type="NCBI Taxonomy" id="243690"/>
    <lineage>
        <taxon>Bacteria</taxon>
        <taxon>Pseudomonadati</taxon>
        <taxon>Pseudomonadota</taxon>
        <taxon>Alphaproteobacteria</taxon>
        <taxon>Hyphomicrobiales</taxon>
        <taxon>Methylobacteriaceae</taxon>
        <taxon>Methylobacterium</taxon>
    </lineage>
</organism>
<evidence type="ECO:0000256" key="1">
    <source>
        <dbReference type="ARBA" id="ARBA00023002"/>
    </source>
</evidence>
<dbReference type="Pfam" id="PF02826">
    <property type="entry name" value="2-Hacid_dh_C"/>
    <property type="match status" value="1"/>
</dbReference>
<dbReference type="InterPro" id="IPR006139">
    <property type="entry name" value="D-isomer_2_OHA_DH_cat_dom"/>
</dbReference>
<accession>A0ABV2KZH3</accession>
<gene>
    <name evidence="6" type="ORF">ABID43_000492</name>
</gene>
<reference evidence="6 7" key="1">
    <citation type="submission" date="2024-06" db="EMBL/GenBank/DDBJ databases">
        <title>Genomic Encyclopedia of Type Strains, Phase IV (KMG-IV): sequencing the most valuable type-strain genomes for metagenomic binning, comparative biology and taxonomic classification.</title>
        <authorList>
            <person name="Goeker M."/>
        </authorList>
    </citation>
    <scope>NUCLEOTIDE SEQUENCE [LARGE SCALE GENOMIC DNA]</scope>
    <source>
        <strain evidence="6 7">DSM 21331</strain>
    </source>
</reference>
<protein>
    <submittedName>
        <fullName evidence="6">D-3-phosphoglycerate dehydrogenase</fullName>
        <ecNumber evidence="6">1.1.1.95</ecNumber>
    </submittedName>
</protein>
<evidence type="ECO:0000259" key="5">
    <source>
        <dbReference type="Pfam" id="PF02826"/>
    </source>
</evidence>
<keyword evidence="7" id="KW-1185">Reference proteome</keyword>
<proteinExistence type="inferred from homology"/>
<keyword evidence="1 3" id="KW-0560">Oxidoreductase</keyword>
<dbReference type="GO" id="GO:0004617">
    <property type="term" value="F:phosphoglycerate dehydrogenase activity"/>
    <property type="evidence" value="ECO:0007669"/>
    <property type="project" value="UniProtKB-EC"/>
</dbReference>
<dbReference type="InterPro" id="IPR036291">
    <property type="entry name" value="NAD(P)-bd_dom_sf"/>
</dbReference>
<dbReference type="EC" id="1.1.1.95" evidence="6"/>
<dbReference type="Proteomes" id="UP001549145">
    <property type="component" value="Unassembled WGS sequence"/>
</dbReference>